<dbReference type="RefSeq" id="XP_040757278.1">
    <property type="nucleotide sequence ID" value="XM_040905338.1"/>
</dbReference>
<proteinExistence type="predicted"/>
<organism evidence="2 3">
    <name type="scientific">Laetiporus sulphureus 93-53</name>
    <dbReference type="NCBI Taxonomy" id="1314785"/>
    <lineage>
        <taxon>Eukaryota</taxon>
        <taxon>Fungi</taxon>
        <taxon>Dikarya</taxon>
        <taxon>Basidiomycota</taxon>
        <taxon>Agaricomycotina</taxon>
        <taxon>Agaricomycetes</taxon>
        <taxon>Polyporales</taxon>
        <taxon>Laetiporus</taxon>
    </lineage>
</organism>
<name>A0A165ARU1_9APHY</name>
<sequence>KIRIHASRMLGREFVDSPIPVVSHEEVQAFEMKKHVGPSRADFRVHLAGSPNSKWNKQAAAAFSEDFMNTGWSDCQDRMKIQRMFTVHLNTLRAQYKKQSRGDQEPTEAELDRLTEENREHRRRALRQRRSNAIGTHADLARFQRFWDTIPYTAMSGDESDHSRGKVRYVVTRLRWRSAGLEKWLRVFDWMHLSSRFTAEGKPRRGAFPRYRRRGSNRLERLGDPVPGLPQNCYDAMWFAGLNEEERSSLNVQPALDLAHSEAVLAFVALPHLLMLTY</sequence>
<gene>
    <name evidence="2" type="ORF">LAESUDRAFT_667862</name>
</gene>
<dbReference type="Proteomes" id="UP000076871">
    <property type="component" value="Unassembled WGS sequence"/>
</dbReference>
<dbReference type="GeneID" id="63822368"/>
<protein>
    <submittedName>
        <fullName evidence="2">Uncharacterized protein</fullName>
    </submittedName>
</protein>
<dbReference type="STRING" id="1314785.A0A165ARU1"/>
<evidence type="ECO:0000256" key="1">
    <source>
        <dbReference type="SAM" id="MobiDB-lite"/>
    </source>
</evidence>
<dbReference type="AlphaFoldDB" id="A0A165ARU1"/>
<keyword evidence="3" id="KW-1185">Reference proteome</keyword>
<evidence type="ECO:0000313" key="3">
    <source>
        <dbReference type="Proteomes" id="UP000076871"/>
    </source>
</evidence>
<feature type="non-terminal residue" evidence="2">
    <location>
        <position position="1"/>
    </location>
</feature>
<feature type="compositionally biased region" description="Basic and acidic residues" evidence="1">
    <location>
        <begin position="100"/>
        <end position="120"/>
    </location>
</feature>
<evidence type="ECO:0000313" key="2">
    <source>
        <dbReference type="EMBL" id="KZS99537.1"/>
    </source>
</evidence>
<dbReference type="OrthoDB" id="3224221at2759"/>
<feature type="region of interest" description="Disordered" evidence="1">
    <location>
        <begin position="96"/>
        <end position="130"/>
    </location>
</feature>
<dbReference type="InParanoid" id="A0A165ARU1"/>
<dbReference type="EMBL" id="KV427799">
    <property type="protein sequence ID" value="KZS99537.1"/>
    <property type="molecule type" value="Genomic_DNA"/>
</dbReference>
<accession>A0A165ARU1</accession>
<reference evidence="2 3" key="1">
    <citation type="journal article" date="2016" name="Mol. Biol. Evol.">
        <title>Comparative Genomics of Early-Diverging Mushroom-Forming Fungi Provides Insights into the Origins of Lignocellulose Decay Capabilities.</title>
        <authorList>
            <person name="Nagy L.G."/>
            <person name="Riley R."/>
            <person name="Tritt A."/>
            <person name="Adam C."/>
            <person name="Daum C."/>
            <person name="Floudas D."/>
            <person name="Sun H."/>
            <person name="Yadav J.S."/>
            <person name="Pangilinan J."/>
            <person name="Larsson K.H."/>
            <person name="Matsuura K."/>
            <person name="Barry K."/>
            <person name="Labutti K."/>
            <person name="Kuo R."/>
            <person name="Ohm R.A."/>
            <person name="Bhattacharya S.S."/>
            <person name="Shirouzu T."/>
            <person name="Yoshinaga Y."/>
            <person name="Martin F.M."/>
            <person name="Grigoriev I.V."/>
            <person name="Hibbett D.S."/>
        </authorList>
    </citation>
    <scope>NUCLEOTIDE SEQUENCE [LARGE SCALE GENOMIC DNA]</scope>
    <source>
        <strain evidence="2 3">93-53</strain>
    </source>
</reference>
<feature type="compositionally biased region" description="Basic residues" evidence="1">
    <location>
        <begin position="121"/>
        <end position="130"/>
    </location>
</feature>